<dbReference type="InterPro" id="IPR018392">
    <property type="entry name" value="LysM"/>
</dbReference>
<dbReference type="PROSITE" id="PS51782">
    <property type="entry name" value="LYSM"/>
    <property type="match status" value="2"/>
</dbReference>
<evidence type="ECO:0000313" key="5">
    <source>
        <dbReference type="Proteomes" id="UP000807342"/>
    </source>
</evidence>
<sequence length="116" mass="12805">FNLVSTVTASNPPDCDRPLYEVQSGDTCDSICSNHLVSNYQLRLVNPEINEACNNIFPGEKFCLGRKGQDCTDVHKVGPGENCWKIAHDAGISIELLVKNNPNLGEDCQFVRPKEV</sequence>
<evidence type="ECO:0000256" key="1">
    <source>
        <dbReference type="ARBA" id="ARBA00022669"/>
    </source>
</evidence>
<gene>
    <name evidence="4" type="ORF">P691DRAFT_627064</name>
</gene>
<name>A0A9P5XCB3_9AGAR</name>
<dbReference type="InterPro" id="IPR036779">
    <property type="entry name" value="LysM_dom_sf"/>
</dbReference>
<dbReference type="Proteomes" id="UP000807342">
    <property type="component" value="Unassembled WGS sequence"/>
</dbReference>
<keyword evidence="1" id="KW-0147">Chitin-binding</keyword>
<evidence type="ECO:0000259" key="3">
    <source>
        <dbReference type="PROSITE" id="PS51782"/>
    </source>
</evidence>
<evidence type="ECO:0000313" key="4">
    <source>
        <dbReference type="EMBL" id="KAF9448393.1"/>
    </source>
</evidence>
<dbReference type="InterPro" id="IPR052210">
    <property type="entry name" value="LysM1-like"/>
</dbReference>
<dbReference type="EMBL" id="MU151163">
    <property type="protein sequence ID" value="KAF9448393.1"/>
    <property type="molecule type" value="Genomic_DNA"/>
</dbReference>
<evidence type="ECO:0000256" key="2">
    <source>
        <dbReference type="ARBA" id="ARBA00023026"/>
    </source>
</evidence>
<feature type="domain" description="LysM" evidence="3">
    <location>
        <begin position="73"/>
        <end position="116"/>
    </location>
</feature>
<dbReference type="Gene3D" id="3.10.350.10">
    <property type="entry name" value="LysM domain"/>
    <property type="match status" value="2"/>
</dbReference>
<dbReference type="SUPFAM" id="SSF54106">
    <property type="entry name" value="LysM domain"/>
    <property type="match status" value="2"/>
</dbReference>
<dbReference type="SMART" id="SM00257">
    <property type="entry name" value="LysM"/>
    <property type="match status" value="2"/>
</dbReference>
<dbReference type="PANTHER" id="PTHR34997:SF1">
    <property type="entry name" value="PEPTIDOGLYCAN-BINDING LYSIN DOMAIN"/>
    <property type="match status" value="1"/>
</dbReference>
<comment type="caution">
    <text evidence="4">The sequence shown here is derived from an EMBL/GenBank/DDBJ whole genome shotgun (WGS) entry which is preliminary data.</text>
</comment>
<dbReference type="AlphaFoldDB" id="A0A9P5XCB3"/>
<protein>
    <submittedName>
        <fullName evidence="4">Carbohydrate-binding module family 50 protein</fullName>
    </submittedName>
</protein>
<reference evidence="4" key="1">
    <citation type="submission" date="2020-11" db="EMBL/GenBank/DDBJ databases">
        <authorList>
            <consortium name="DOE Joint Genome Institute"/>
            <person name="Ahrendt S."/>
            <person name="Riley R."/>
            <person name="Andreopoulos W."/>
            <person name="Labutti K."/>
            <person name="Pangilinan J."/>
            <person name="Ruiz-Duenas F.J."/>
            <person name="Barrasa J.M."/>
            <person name="Sanchez-Garcia M."/>
            <person name="Camarero S."/>
            <person name="Miyauchi S."/>
            <person name="Serrano A."/>
            <person name="Linde D."/>
            <person name="Babiker R."/>
            <person name="Drula E."/>
            <person name="Ayuso-Fernandez I."/>
            <person name="Pacheco R."/>
            <person name="Padilla G."/>
            <person name="Ferreira P."/>
            <person name="Barriuso J."/>
            <person name="Kellner H."/>
            <person name="Castanera R."/>
            <person name="Alfaro M."/>
            <person name="Ramirez L."/>
            <person name="Pisabarro A.G."/>
            <person name="Kuo A."/>
            <person name="Tritt A."/>
            <person name="Lipzen A."/>
            <person name="He G."/>
            <person name="Yan M."/>
            <person name="Ng V."/>
            <person name="Cullen D."/>
            <person name="Martin F."/>
            <person name="Rosso M.-N."/>
            <person name="Henrissat B."/>
            <person name="Hibbett D."/>
            <person name="Martinez A.T."/>
            <person name="Grigoriev I.V."/>
        </authorList>
    </citation>
    <scope>NUCLEOTIDE SEQUENCE</scope>
    <source>
        <strain evidence="4">MF-IS2</strain>
    </source>
</reference>
<keyword evidence="2" id="KW-0843">Virulence</keyword>
<dbReference type="CDD" id="cd00118">
    <property type="entry name" value="LysM"/>
    <property type="match status" value="2"/>
</dbReference>
<dbReference type="Pfam" id="PF01476">
    <property type="entry name" value="LysM"/>
    <property type="match status" value="2"/>
</dbReference>
<dbReference type="GO" id="GO:0008061">
    <property type="term" value="F:chitin binding"/>
    <property type="evidence" value="ECO:0007669"/>
    <property type="project" value="UniProtKB-KW"/>
</dbReference>
<organism evidence="4 5">
    <name type="scientific">Macrolepiota fuliginosa MF-IS2</name>
    <dbReference type="NCBI Taxonomy" id="1400762"/>
    <lineage>
        <taxon>Eukaryota</taxon>
        <taxon>Fungi</taxon>
        <taxon>Dikarya</taxon>
        <taxon>Basidiomycota</taxon>
        <taxon>Agaricomycotina</taxon>
        <taxon>Agaricomycetes</taxon>
        <taxon>Agaricomycetidae</taxon>
        <taxon>Agaricales</taxon>
        <taxon>Agaricineae</taxon>
        <taxon>Agaricaceae</taxon>
        <taxon>Macrolepiota</taxon>
    </lineage>
</organism>
<keyword evidence="5" id="KW-1185">Reference proteome</keyword>
<accession>A0A9P5XCB3</accession>
<feature type="non-terminal residue" evidence="4">
    <location>
        <position position="116"/>
    </location>
</feature>
<feature type="domain" description="LysM" evidence="3">
    <location>
        <begin position="18"/>
        <end position="64"/>
    </location>
</feature>
<dbReference type="OrthoDB" id="5985073at2759"/>
<feature type="non-terminal residue" evidence="4">
    <location>
        <position position="1"/>
    </location>
</feature>
<proteinExistence type="predicted"/>
<dbReference type="PANTHER" id="PTHR34997">
    <property type="entry name" value="AM15"/>
    <property type="match status" value="1"/>
</dbReference>